<keyword evidence="1" id="KW-1133">Transmembrane helix</keyword>
<accession>A0A3R8Q9V3</accession>
<keyword evidence="1" id="KW-0812">Transmembrane</keyword>
<reference evidence="2 3" key="1">
    <citation type="submission" date="2017-10" db="EMBL/GenBank/DDBJ databases">
        <title>Draft genome of actinobacteria isolated from guarana (Paullinia cupana (Mart.) Ducke.</title>
        <authorList>
            <person name="Siqueira K.A."/>
            <person name="Liotti R.G."/>
            <person name="Mendes T.A."/>
            <person name="Soares M.A."/>
        </authorList>
    </citation>
    <scope>NUCLEOTIDE SEQUENCE [LARGE SCALE GENOMIC DNA]</scope>
    <source>
        <strain evidence="2 3">199</strain>
    </source>
</reference>
<dbReference type="Proteomes" id="UP000276379">
    <property type="component" value="Unassembled WGS sequence"/>
</dbReference>
<feature type="transmembrane region" description="Helical" evidence="1">
    <location>
        <begin position="7"/>
        <end position="26"/>
    </location>
</feature>
<feature type="transmembrane region" description="Helical" evidence="1">
    <location>
        <begin position="32"/>
        <end position="51"/>
    </location>
</feature>
<gene>
    <name evidence="2" type="ORF">CQW44_22430</name>
</gene>
<evidence type="ECO:0000256" key="1">
    <source>
        <dbReference type="SAM" id="Phobius"/>
    </source>
</evidence>
<dbReference type="AlphaFoldDB" id="A0A3R8Q9V3"/>
<keyword evidence="3" id="KW-1185">Reference proteome</keyword>
<organism evidence="2 3">
    <name type="scientific">Streptomyces griseofuscus</name>
    <dbReference type="NCBI Taxonomy" id="146922"/>
    <lineage>
        <taxon>Bacteria</taxon>
        <taxon>Bacillati</taxon>
        <taxon>Actinomycetota</taxon>
        <taxon>Actinomycetes</taxon>
        <taxon>Kitasatosporales</taxon>
        <taxon>Streptomycetaceae</taxon>
        <taxon>Streptomyces</taxon>
    </lineage>
</organism>
<evidence type="ECO:0000313" key="3">
    <source>
        <dbReference type="Proteomes" id="UP000276379"/>
    </source>
</evidence>
<name>A0A3R8Q9V3_9ACTN</name>
<keyword evidence="1" id="KW-0472">Membrane</keyword>
<protein>
    <submittedName>
        <fullName evidence="2">Uncharacterized protein</fullName>
    </submittedName>
</protein>
<proteinExistence type="predicted"/>
<sequence length="65" mass="6988">MRTVNLLHDVMGPAAGAMLLALGLRIHRHGGSVGWVIAGAAALILSTLWVARRRSARHRKTTPQP</sequence>
<dbReference type="EMBL" id="PDES01000010">
    <property type="protein sequence ID" value="RRQ83983.1"/>
    <property type="molecule type" value="Genomic_DNA"/>
</dbReference>
<evidence type="ECO:0000313" key="2">
    <source>
        <dbReference type="EMBL" id="RRQ83983.1"/>
    </source>
</evidence>
<comment type="caution">
    <text evidence="2">The sequence shown here is derived from an EMBL/GenBank/DDBJ whole genome shotgun (WGS) entry which is preliminary data.</text>
</comment>